<evidence type="ECO:0000256" key="3">
    <source>
        <dbReference type="SAM" id="SignalP"/>
    </source>
</evidence>
<feature type="chain" id="PRO_5046911006" evidence="3">
    <location>
        <begin position="21"/>
        <end position="273"/>
    </location>
</feature>
<name>A0ABW0RZQ8_9BURK</name>
<dbReference type="InterPro" id="IPR010258">
    <property type="entry name" value="Conjugal_tfr_TrbG/VirB9/CagX"/>
</dbReference>
<sequence length="273" mass="30323">MKLNKIAAFVALMIPVLAIAAPAHKTVAVAVTEDVSAQPIPAPKENRIVRYTYSPDVIFRILALPNLTTHLELGEDEGVKETPAIGDQAQWIVTGGPRNLFIKPLRFDLETSLTIVTNKRTYQFQLIAGRSTSAQVFQKVSFFYPDREMEVKLRKETEVAAVEAEQNRLSAQVVTTNVDPASLDFGFKIEGEAPFKPTTAYSNGKFTFLIMPNTQDSPAIFLLDGDNKPSLINYQVKGNMIVVERVATKLLLKLGNTEVRITKRSAFEPKWGQ</sequence>
<accession>A0ABW0RZQ8</accession>
<dbReference type="EMBL" id="JBHSMZ010000014">
    <property type="protein sequence ID" value="MFC5550211.1"/>
    <property type="molecule type" value="Genomic_DNA"/>
</dbReference>
<organism evidence="4 5">
    <name type="scientific">Massilia aerilata</name>
    <dbReference type="NCBI Taxonomy" id="453817"/>
    <lineage>
        <taxon>Bacteria</taxon>
        <taxon>Pseudomonadati</taxon>
        <taxon>Pseudomonadota</taxon>
        <taxon>Betaproteobacteria</taxon>
        <taxon>Burkholderiales</taxon>
        <taxon>Oxalobacteraceae</taxon>
        <taxon>Telluria group</taxon>
        <taxon>Massilia</taxon>
    </lineage>
</organism>
<dbReference type="Pfam" id="PF03524">
    <property type="entry name" value="CagX"/>
    <property type="match status" value="1"/>
</dbReference>
<keyword evidence="5" id="KW-1185">Reference proteome</keyword>
<dbReference type="CDD" id="cd06911">
    <property type="entry name" value="VirB9_CagX_TrbG"/>
    <property type="match status" value="1"/>
</dbReference>
<feature type="signal peptide" evidence="3">
    <location>
        <begin position="1"/>
        <end position="20"/>
    </location>
</feature>
<dbReference type="Proteomes" id="UP001596086">
    <property type="component" value="Unassembled WGS sequence"/>
</dbReference>
<reference evidence="5" key="1">
    <citation type="journal article" date="2019" name="Int. J. Syst. Evol. Microbiol.">
        <title>The Global Catalogue of Microorganisms (GCM) 10K type strain sequencing project: providing services to taxonomists for standard genome sequencing and annotation.</title>
        <authorList>
            <consortium name="The Broad Institute Genomics Platform"/>
            <consortium name="The Broad Institute Genome Sequencing Center for Infectious Disease"/>
            <person name="Wu L."/>
            <person name="Ma J."/>
        </authorList>
    </citation>
    <scope>NUCLEOTIDE SEQUENCE [LARGE SCALE GENOMIC DNA]</scope>
    <source>
        <strain evidence="5">CGMCC 4.5798</strain>
    </source>
</reference>
<dbReference type="RefSeq" id="WP_379772459.1">
    <property type="nucleotide sequence ID" value="NZ_JBHSMZ010000014.1"/>
</dbReference>
<protein>
    <submittedName>
        <fullName evidence="4">TrbG/VirB9 family P-type conjugative transfer protein</fullName>
    </submittedName>
</protein>
<evidence type="ECO:0000256" key="1">
    <source>
        <dbReference type="ARBA" id="ARBA00006135"/>
    </source>
</evidence>
<comment type="similarity">
    <text evidence="1">Belongs to the TrbG/VirB9 family.</text>
</comment>
<dbReference type="InterPro" id="IPR038161">
    <property type="entry name" value="VirB9/CagX/TrbG_C_sf"/>
</dbReference>
<evidence type="ECO:0000313" key="4">
    <source>
        <dbReference type="EMBL" id="MFC5550211.1"/>
    </source>
</evidence>
<gene>
    <name evidence="4" type="ORF">ACFPO9_16980</name>
</gene>
<dbReference type="Gene3D" id="2.60.40.2500">
    <property type="match status" value="1"/>
</dbReference>
<comment type="caution">
    <text evidence="4">The sequence shown here is derived from an EMBL/GenBank/DDBJ whole genome shotgun (WGS) entry which is preliminary data.</text>
</comment>
<dbReference type="InterPro" id="IPR033645">
    <property type="entry name" value="VirB9/CagX/TrbG_C"/>
</dbReference>
<keyword evidence="2 3" id="KW-0732">Signal</keyword>
<proteinExistence type="inferred from homology"/>
<evidence type="ECO:0000256" key="2">
    <source>
        <dbReference type="ARBA" id="ARBA00022729"/>
    </source>
</evidence>
<evidence type="ECO:0000313" key="5">
    <source>
        <dbReference type="Proteomes" id="UP001596086"/>
    </source>
</evidence>